<accession>A0A371IE87</accession>
<dbReference type="Proteomes" id="UP000257109">
    <property type="component" value="Unassembled WGS sequence"/>
</dbReference>
<organism evidence="2 3">
    <name type="scientific">Mucuna pruriens</name>
    <name type="common">Velvet bean</name>
    <name type="synonym">Dolichos pruriens</name>
    <dbReference type="NCBI Taxonomy" id="157652"/>
    <lineage>
        <taxon>Eukaryota</taxon>
        <taxon>Viridiplantae</taxon>
        <taxon>Streptophyta</taxon>
        <taxon>Embryophyta</taxon>
        <taxon>Tracheophyta</taxon>
        <taxon>Spermatophyta</taxon>
        <taxon>Magnoliopsida</taxon>
        <taxon>eudicotyledons</taxon>
        <taxon>Gunneridae</taxon>
        <taxon>Pentapetalae</taxon>
        <taxon>rosids</taxon>
        <taxon>fabids</taxon>
        <taxon>Fabales</taxon>
        <taxon>Fabaceae</taxon>
        <taxon>Papilionoideae</taxon>
        <taxon>50 kb inversion clade</taxon>
        <taxon>NPAAA clade</taxon>
        <taxon>indigoferoid/millettioid clade</taxon>
        <taxon>Phaseoleae</taxon>
        <taxon>Mucuna</taxon>
    </lineage>
</organism>
<protein>
    <submittedName>
        <fullName evidence="2">Pro-Pol polyprotein</fullName>
    </submittedName>
</protein>
<evidence type="ECO:0000259" key="1">
    <source>
        <dbReference type="PROSITE" id="PS50994"/>
    </source>
</evidence>
<dbReference type="GO" id="GO:0015074">
    <property type="term" value="P:DNA integration"/>
    <property type="evidence" value="ECO:0007669"/>
    <property type="project" value="InterPro"/>
</dbReference>
<dbReference type="InterPro" id="IPR036397">
    <property type="entry name" value="RNaseH_sf"/>
</dbReference>
<dbReference type="PANTHER" id="PTHR48475:SF1">
    <property type="entry name" value="RNASE H TYPE-1 DOMAIN-CONTAINING PROTEIN"/>
    <property type="match status" value="1"/>
</dbReference>
<dbReference type="PANTHER" id="PTHR48475">
    <property type="entry name" value="RIBONUCLEASE H"/>
    <property type="match status" value="1"/>
</dbReference>
<dbReference type="EMBL" id="QJKJ01000298">
    <property type="protein sequence ID" value="RDY13314.1"/>
    <property type="molecule type" value="Genomic_DNA"/>
</dbReference>
<evidence type="ECO:0000313" key="2">
    <source>
        <dbReference type="EMBL" id="RDY13314.1"/>
    </source>
</evidence>
<gene>
    <name evidence="2" type="primary">pol</name>
    <name evidence="2" type="ORF">CR513_01782</name>
</gene>
<dbReference type="SUPFAM" id="SSF53098">
    <property type="entry name" value="Ribonuclease H-like"/>
    <property type="match status" value="1"/>
</dbReference>
<dbReference type="OrthoDB" id="10055717at2759"/>
<dbReference type="InterPro" id="IPR012337">
    <property type="entry name" value="RNaseH-like_sf"/>
</dbReference>
<feature type="non-terminal residue" evidence="2">
    <location>
        <position position="1"/>
    </location>
</feature>
<reference evidence="2" key="1">
    <citation type="submission" date="2018-05" db="EMBL/GenBank/DDBJ databases">
        <title>Draft genome of Mucuna pruriens seed.</title>
        <authorList>
            <person name="Nnadi N.E."/>
            <person name="Vos R."/>
            <person name="Hasami M.H."/>
            <person name="Devisetty U.K."/>
            <person name="Aguiy J.C."/>
        </authorList>
    </citation>
    <scope>NUCLEOTIDE SEQUENCE [LARGE SCALE GENOMIC DNA]</scope>
    <source>
        <strain evidence="2">JCA_2017</strain>
    </source>
</reference>
<keyword evidence="3" id="KW-1185">Reference proteome</keyword>
<dbReference type="Gene3D" id="3.30.420.10">
    <property type="entry name" value="Ribonuclease H-like superfamily/Ribonuclease H"/>
    <property type="match status" value="1"/>
</dbReference>
<evidence type="ECO:0000313" key="3">
    <source>
        <dbReference type="Proteomes" id="UP000257109"/>
    </source>
</evidence>
<dbReference type="AlphaFoldDB" id="A0A371IE87"/>
<proteinExistence type="predicted"/>
<sequence length="159" mass="18383">MNKITPWFVDICNIIVASKFPPKASKLYKEKIENDAKYYIWDDPYIWRLYSDQVIRRCIPDPKVQSVLHFCHSTSGGSHYGSTRIARNVLEYGFGVPKDLISDQGSHFCNRAMSSLLKKYGVEHRIATTYHTQTNGQVEVFNKEIKKILQKIANPSRKD</sequence>
<dbReference type="InterPro" id="IPR001584">
    <property type="entry name" value="Integrase_cat-core"/>
</dbReference>
<name>A0A371IE87_MUCPR</name>
<comment type="caution">
    <text evidence="2">The sequence shown here is derived from an EMBL/GenBank/DDBJ whole genome shotgun (WGS) entry which is preliminary data.</text>
</comment>
<dbReference type="PROSITE" id="PS50994">
    <property type="entry name" value="INTEGRASE"/>
    <property type="match status" value="1"/>
</dbReference>
<dbReference type="GO" id="GO:0003676">
    <property type="term" value="F:nucleic acid binding"/>
    <property type="evidence" value="ECO:0007669"/>
    <property type="project" value="InterPro"/>
</dbReference>
<feature type="domain" description="Integrase catalytic" evidence="1">
    <location>
        <begin position="17"/>
        <end position="159"/>
    </location>
</feature>